<dbReference type="AlphaFoldDB" id="A0AAU9D935"/>
<dbReference type="SUPFAM" id="SSF51905">
    <property type="entry name" value="FAD/NAD(P)-binding domain"/>
    <property type="match status" value="1"/>
</dbReference>
<keyword evidence="2" id="KW-0285">Flavoprotein</keyword>
<evidence type="ECO:0000256" key="2">
    <source>
        <dbReference type="ARBA" id="ARBA00022630"/>
    </source>
</evidence>
<evidence type="ECO:0000259" key="5">
    <source>
        <dbReference type="Pfam" id="PF00890"/>
    </source>
</evidence>
<dbReference type="Gene3D" id="3.50.50.60">
    <property type="entry name" value="FAD/NAD(P)-binding domain"/>
    <property type="match status" value="1"/>
</dbReference>
<protein>
    <submittedName>
        <fullName evidence="6">Fumarate reductase</fullName>
    </submittedName>
</protein>
<dbReference type="PANTHER" id="PTHR43400">
    <property type="entry name" value="FUMARATE REDUCTASE"/>
    <property type="match status" value="1"/>
</dbReference>
<comment type="cofactor">
    <cofactor evidence="1">
        <name>FAD</name>
        <dbReference type="ChEBI" id="CHEBI:57692"/>
    </cofactor>
</comment>
<organism evidence="6 7">
    <name type="scientific">Xylocopilactobacillus apicola</name>
    <dbReference type="NCBI Taxonomy" id="2932184"/>
    <lineage>
        <taxon>Bacteria</taxon>
        <taxon>Bacillati</taxon>
        <taxon>Bacillota</taxon>
        <taxon>Bacilli</taxon>
        <taxon>Lactobacillales</taxon>
        <taxon>Lactobacillaceae</taxon>
        <taxon>Xylocopilactobacillus</taxon>
    </lineage>
</organism>
<accession>A0AAU9D935</accession>
<evidence type="ECO:0000313" key="7">
    <source>
        <dbReference type="Proteomes" id="UP001321861"/>
    </source>
</evidence>
<dbReference type="InterPro" id="IPR050315">
    <property type="entry name" value="FAD-oxidoreductase_2"/>
</dbReference>
<dbReference type="Proteomes" id="UP001321861">
    <property type="component" value="Chromosome"/>
</dbReference>
<keyword evidence="7" id="KW-1185">Reference proteome</keyword>
<dbReference type="Pfam" id="PF00890">
    <property type="entry name" value="FAD_binding_2"/>
    <property type="match status" value="1"/>
</dbReference>
<name>A0AAU9D935_9LACO</name>
<dbReference type="Gene3D" id="3.90.700.10">
    <property type="entry name" value="Succinate dehydrogenase/fumarate reductase flavoprotein, catalytic domain"/>
    <property type="match status" value="1"/>
</dbReference>
<dbReference type="InterPro" id="IPR003953">
    <property type="entry name" value="FAD-dep_OxRdtase_2_FAD-bd"/>
</dbReference>
<proteinExistence type="predicted"/>
<evidence type="ECO:0000256" key="1">
    <source>
        <dbReference type="ARBA" id="ARBA00001974"/>
    </source>
</evidence>
<dbReference type="GO" id="GO:0008202">
    <property type="term" value="P:steroid metabolic process"/>
    <property type="evidence" value="ECO:0007669"/>
    <property type="project" value="UniProtKB-ARBA"/>
</dbReference>
<keyword evidence="3" id="KW-0274">FAD</keyword>
<evidence type="ECO:0000313" key="6">
    <source>
        <dbReference type="EMBL" id="BDR58865.1"/>
    </source>
</evidence>
<gene>
    <name evidence="6" type="ORF">XA3_13060</name>
</gene>
<feature type="domain" description="FAD-dependent oxidoreductase 2 FAD-binding" evidence="5">
    <location>
        <begin position="11"/>
        <end position="451"/>
    </location>
</feature>
<reference evidence="6 7" key="1">
    <citation type="journal article" date="2023" name="Microbiol. Spectr.">
        <title>Symbiosis of Carpenter Bees with Uncharacterized Lactic Acid Bacteria Showing NAD Auxotrophy.</title>
        <authorList>
            <person name="Kawasaki S."/>
            <person name="Ozawa K."/>
            <person name="Mori T."/>
            <person name="Yamamoto A."/>
            <person name="Ito M."/>
            <person name="Ohkuma M."/>
            <person name="Sakamoto M."/>
            <person name="Matsutani M."/>
        </authorList>
    </citation>
    <scope>NUCLEOTIDE SEQUENCE [LARGE SCALE GENOMIC DNA]</scope>
    <source>
        <strain evidence="6 7">XA3</strain>
    </source>
</reference>
<dbReference type="SUPFAM" id="SSF56425">
    <property type="entry name" value="Succinate dehydrogenase/fumarate reductase flavoprotein, catalytic domain"/>
    <property type="match status" value="1"/>
</dbReference>
<evidence type="ECO:0000256" key="4">
    <source>
        <dbReference type="ARBA" id="ARBA00023002"/>
    </source>
</evidence>
<dbReference type="PRINTS" id="PR00368">
    <property type="entry name" value="FADPNR"/>
</dbReference>
<dbReference type="GO" id="GO:0033765">
    <property type="term" value="F:steroid dehydrogenase activity, acting on the CH-CH group of donors"/>
    <property type="evidence" value="ECO:0007669"/>
    <property type="project" value="UniProtKB-ARBA"/>
</dbReference>
<sequence>MSITKATEYNLVIIGAGAAGFTAAYEAANQGLTKILLVEKGRHTGGSGDYIEGAFAVNSKLQQEKNVDIKPEEVVSEELDYSHYEADVKTWQQYVAASGEMIDWLGDLGAEYIDVKPLGSGKRTWHLFKGLGKEVLHGVFEPKVQELGVEIITSVSAQSLKKDDNGRITGVVLESESDHSTTEIATKAVIIATGGYLNNKELIDKETGYDSERLIPVNSGKNTGDGLKLAWEAGARKYRMGMAMLFGGYLKDPLTPSFVYRYSQLNGTAAEQSLLWVNESGQRFVNEEVVDNFAYAGNALFTQGRTFSIIDQNAIDHLMNDGLQRPMSTWHTDLTKLTDLQQNLDEALEKGLPYIHKADTLEELAEMIETPDLVNTVRKYNTFADQGVDQDFGKQDKYLLKVDKAPYYALELGVGAFCTMGGLKVNLKNEVIDTKGQAIPGLYAAGNDAAGNLIGDTYGPNMPGTEAGYSFYSGKHSADCALEYLKKV</sequence>
<keyword evidence="4" id="KW-0560">Oxidoreductase</keyword>
<dbReference type="EMBL" id="AP026802">
    <property type="protein sequence ID" value="BDR58865.1"/>
    <property type="molecule type" value="Genomic_DNA"/>
</dbReference>
<dbReference type="InterPro" id="IPR027477">
    <property type="entry name" value="Succ_DH/fumarate_Rdtase_cat_sf"/>
</dbReference>
<dbReference type="InterPro" id="IPR036188">
    <property type="entry name" value="FAD/NAD-bd_sf"/>
</dbReference>
<evidence type="ECO:0000256" key="3">
    <source>
        <dbReference type="ARBA" id="ARBA00022827"/>
    </source>
</evidence>
<dbReference type="PANTHER" id="PTHR43400:SF10">
    <property type="entry name" value="3-OXOSTEROID 1-DEHYDROGENASE"/>
    <property type="match status" value="1"/>
</dbReference>
<dbReference type="KEGG" id="xap:XA3_13060"/>
<dbReference type="RefSeq" id="WP_317634693.1">
    <property type="nucleotide sequence ID" value="NZ_AP026802.1"/>
</dbReference>